<evidence type="ECO:0000256" key="5">
    <source>
        <dbReference type="SAM" id="MobiDB-lite"/>
    </source>
</evidence>
<dbReference type="Gene3D" id="3.40.50.300">
    <property type="entry name" value="P-loop containing nucleotide triphosphate hydrolases"/>
    <property type="match status" value="1"/>
</dbReference>
<feature type="domain" description="AAA-type ATPase N-terminal" evidence="7">
    <location>
        <begin position="42"/>
        <end position="134"/>
    </location>
</feature>
<evidence type="ECO:0000259" key="6">
    <source>
        <dbReference type="Pfam" id="PF00004"/>
    </source>
</evidence>
<dbReference type="Pfam" id="PF14363">
    <property type="entry name" value="AAA_assoc"/>
    <property type="match status" value="1"/>
</dbReference>
<dbReference type="InterPro" id="IPR058017">
    <property type="entry name" value="At3g28540-like_C"/>
</dbReference>
<keyword evidence="2" id="KW-0378">Hydrolase</keyword>
<feature type="domain" description="AAA+ ATPase At3g28540-like C-terminal" evidence="8">
    <location>
        <begin position="338"/>
        <end position="406"/>
    </location>
</feature>
<dbReference type="Gene3D" id="6.10.280.40">
    <property type="match status" value="1"/>
</dbReference>
<dbReference type="InterPro" id="IPR025753">
    <property type="entry name" value="AAA_N_dom"/>
</dbReference>
<dbReference type="InterPro" id="IPR003959">
    <property type="entry name" value="ATPase_AAA_core"/>
</dbReference>
<comment type="similarity">
    <text evidence="4">Belongs to the AAA ATPase family.</text>
</comment>
<evidence type="ECO:0000259" key="7">
    <source>
        <dbReference type="Pfam" id="PF14363"/>
    </source>
</evidence>
<evidence type="ECO:0000259" key="8">
    <source>
        <dbReference type="Pfam" id="PF25568"/>
    </source>
</evidence>
<keyword evidence="3" id="KW-0460">Magnesium</keyword>
<dbReference type="InterPro" id="IPR003960">
    <property type="entry name" value="ATPase_AAA_CS"/>
</dbReference>
<evidence type="ECO:0000313" key="9">
    <source>
        <dbReference type="EMBL" id="KAH7515520.1"/>
    </source>
</evidence>
<protein>
    <recommendedName>
        <fullName evidence="11">AAA-ATPase At3g50940-like</fullName>
    </recommendedName>
</protein>
<dbReference type="InterPro" id="IPR050747">
    <property type="entry name" value="Mitochondrial_chaperone_BCS1"/>
</dbReference>
<reference evidence="9" key="1">
    <citation type="journal article" date="2021" name="Front. Plant Sci.">
        <title>Chromosome-Scale Genome Assembly for Chinese Sour Jujube and Insights Into Its Genome Evolution and Domestication Signature.</title>
        <authorList>
            <person name="Shen L.-Y."/>
            <person name="Luo H."/>
            <person name="Wang X.-L."/>
            <person name="Wang X.-M."/>
            <person name="Qiu X.-J."/>
            <person name="Liu H."/>
            <person name="Zhou S.-S."/>
            <person name="Jia K.-H."/>
            <person name="Nie S."/>
            <person name="Bao Y.-T."/>
            <person name="Zhang R.-G."/>
            <person name="Yun Q.-Z."/>
            <person name="Chai Y.-H."/>
            <person name="Lu J.-Y."/>
            <person name="Li Y."/>
            <person name="Zhao S.-W."/>
            <person name="Mao J.-F."/>
            <person name="Jia S.-G."/>
            <person name="Mao Y.-M."/>
        </authorList>
    </citation>
    <scope>NUCLEOTIDE SEQUENCE</scope>
    <source>
        <strain evidence="9">AT0</strain>
        <tissue evidence="9">Leaf</tissue>
    </source>
</reference>
<dbReference type="InterPro" id="IPR027417">
    <property type="entry name" value="P-loop_NTPase"/>
</dbReference>
<organism evidence="9 10">
    <name type="scientific">Ziziphus jujuba var. spinosa</name>
    <dbReference type="NCBI Taxonomy" id="714518"/>
    <lineage>
        <taxon>Eukaryota</taxon>
        <taxon>Viridiplantae</taxon>
        <taxon>Streptophyta</taxon>
        <taxon>Embryophyta</taxon>
        <taxon>Tracheophyta</taxon>
        <taxon>Spermatophyta</taxon>
        <taxon>Magnoliopsida</taxon>
        <taxon>eudicotyledons</taxon>
        <taxon>Gunneridae</taxon>
        <taxon>Pentapetalae</taxon>
        <taxon>rosids</taxon>
        <taxon>fabids</taxon>
        <taxon>Rosales</taxon>
        <taxon>Rhamnaceae</taxon>
        <taxon>Paliureae</taxon>
        <taxon>Ziziphus</taxon>
    </lineage>
</organism>
<accession>A0A978UL18</accession>
<evidence type="ECO:0000256" key="4">
    <source>
        <dbReference type="RuleBase" id="RU003651"/>
    </source>
</evidence>
<keyword evidence="4" id="KW-0067">ATP-binding</keyword>
<dbReference type="PROSITE" id="PS00674">
    <property type="entry name" value="AAA"/>
    <property type="match status" value="1"/>
</dbReference>
<dbReference type="Pfam" id="PF25568">
    <property type="entry name" value="AAA_lid_At3g28540"/>
    <property type="match status" value="1"/>
</dbReference>
<evidence type="ECO:0000313" key="10">
    <source>
        <dbReference type="Proteomes" id="UP000813462"/>
    </source>
</evidence>
<comment type="cofactor">
    <cofactor evidence="1">
        <name>Mg(2+)</name>
        <dbReference type="ChEBI" id="CHEBI:18420"/>
    </cofactor>
</comment>
<dbReference type="PANTHER" id="PTHR23070">
    <property type="entry name" value="BCS1 AAA-TYPE ATPASE"/>
    <property type="match status" value="1"/>
</dbReference>
<feature type="compositionally biased region" description="Basic and acidic residues" evidence="5">
    <location>
        <begin position="406"/>
        <end position="417"/>
    </location>
</feature>
<sequence length="459" mass="52924">MFSLTNMPSTATVLSTYTAFAASAMVIRTMINEVQAITSLFIPQQLQVKVFAKFGGLFGKLSAQMTLHIDEYNGFSINEIYQAAEIYLSTRITPSNDNLKVSKSPRDNQISVTINKGETIIDEYDGIQLRWEFISTEVQKSYFDQECCSQCTETSERKMVQLSFHKRFKDKVLGTYLPYVIERSKAIKEENKLVKLYSLGGSVGKYDGGPWGSINFEHPLTFDTLAMDPKLKKELIDDLDRFLERREYYKRFDIYDMELTHLTCNSELRRLFVSTSNRSILVIEDIDCSIEFADRQLEGYNRSEGQRIIVFTTNYKDKLDPALLRPGRMDMHIHISYCTPCGFEILASNYLKIKDHHLFSKIKEMLKEVEITPAEVAEELMKRESVDIAMEGLVEFLQQKKGMNCKQDENVEESKEDDKEEQGLNVKQGKKSGAKKNERRPQKREKADNEDSKCMRSLP</sequence>
<comment type="caution">
    <text evidence="9">The sequence shown here is derived from an EMBL/GenBank/DDBJ whole genome shotgun (WGS) entry which is preliminary data.</text>
</comment>
<dbReference type="Pfam" id="PF00004">
    <property type="entry name" value="AAA"/>
    <property type="match status" value="1"/>
</dbReference>
<dbReference type="GO" id="GO:0016887">
    <property type="term" value="F:ATP hydrolysis activity"/>
    <property type="evidence" value="ECO:0007669"/>
    <property type="project" value="InterPro"/>
</dbReference>
<dbReference type="AlphaFoldDB" id="A0A978UL18"/>
<evidence type="ECO:0008006" key="11">
    <source>
        <dbReference type="Google" id="ProtNLM"/>
    </source>
</evidence>
<proteinExistence type="inferred from homology"/>
<dbReference type="EMBL" id="JAEACU010000010">
    <property type="protein sequence ID" value="KAH7515520.1"/>
    <property type="molecule type" value="Genomic_DNA"/>
</dbReference>
<gene>
    <name evidence="9" type="ORF">FEM48_Zijuj10G0035400</name>
</gene>
<keyword evidence="4" id="KW-0547">Nucleotide-binding</keyword>
<dbReference type="SUPFAM" id="SSF52540">
    <property type="entry name" value="P-loop containing nucleoside triphosphate hydrolases"/>
    <property type="match status" value="1"/>
</dbReference>
<dbReference type="Proteomes" id="UP000813462">
    <property type="component" value="Unassembled WGS sequence"/>
</dbReference>
<evidence type="ECO:0000256" key="1">
    <source>
        <dbReference type="ARBA" id="ARBA00001946"/>
    </source>
</evidence>
<name>A0A978UL18_ZIZJJ</name>
<feature type="domain" description="ATPase AAA-type core" evidence="6">
    <location>
        <begin position="268"/>
        <end position="336"/>
    </location>
</feature>
<evidence type="ECO:0000256" key="2">
    <source>
        <dbReference type="ARBA" id="ARBA00022801"/>
    </source>
</evidence>
<evidence type="ECO:0000256" key="3">
    <source>
        <dbReference type="ARBA" id="ARBA00022842"/>
    </source>
</evidence>
<feature type="region of interest" description="Disordered" evidence="5">
    <location>
        <begin position="405"/>
        <end position="459"/>
    </location>
</feature>
<dbReference type="GO" id="GO:0005524">
    <property type="term" value="F:ATP binding"/>
    <property type="evidence" value="ECO:0007669"/>
    <property type="project" value="UniProtKB-KW"/>
</dbReference>
<feature type="compositionally biased region" description="Basic and acidic residues" evidence="5">
    <location>
        <begin position="435"/>
        <end position="459"/>
    </location>
</feature>